<dbReference type="Proteomes" id="UP001219525">
    <property type="component" value="Unassembled WGS sequence"/>
</dbReference>
<keyword evidence="3" id="KW-1185">Reference proteome</keyword>
<feature type="compositionally biased region" description="Low complexity" evidence="1">
    <location>
        <begin position="16"/>
        <end position="41"/>
    </location>
</feature>
<reference evidence="2" key="1">
    <citation type="submission" date="2023-03" db="EMBL/GenBank/DDBJ databases">
        <title>Massive genome expansion in bonnet fungi (Mycena s.s.) driven by repeated elements and novel gene families across ecological guilds.</title>
        <authorList>
            <consortium name="Lawrence Berkeley National Laboratory"/>
            <person name="Harder C.B."/>
            <person name="Miyauchi S."/>
            <person name="Viragh M."/>
            <person name="Kuo A."/>
            <person name="Thoen E."/>
            <person name="Andreopoulos B."/>
            <person name="Lu D."/>
            <person name="Skrede I."/>
            <person name="Drula E."/>
            <person name="Henrissat B."/>
            <person name="Morin E."/>
            <person name="Kohler A."/>
            <person name="Barry K."/>
            <person name="LaButti K."/>
            <person name="Morin E."/>
            <person name="Salamov A."/>
            <person name="Lipzen A."/>
            <person name="Mereny Z."/>
            <person name="Hegedus B."/>
            <person name="Baldrian P."/>
            <person name="Stursova M."/>
            <person name="Weitz H."/>
            <person name="Taylor A."/>
            <person name="Grigoriev I.V."/>
            <person name="Nagy L.G."/>
            <person name="Martin F."/>
            <person name="Kauserud H."/>
        </authorList>
    </citation>
    <scope>NUCLEOTIDE SEQUENCE</scope>
    <source>
        <strain evidence="2">9144</strain>
    </source>
</reference>
<protein>
    <submittedName>
        <fullName evidence="2">Uncharacterized protein</fullName>
    </submittedName>
</protein>
<accession>A0AAD6YH54</accession>
<organism evidence="2 3">
    <name type="scientific">Mycena pura</name>
    <dbReference type="NCBI Taxonomy" id="153505"/>
    <lineage>
        <taxon>Eukaryota</taxon>
        <taxon>Fungi</taxon>
        <taxon>Dikarya</taxon>
        <taxon>Basidiomycota</taxon>
        <taxon>Agaricomycotina</taxon>
        <taxon>Agaricomycetes</taxon>
        <taxon>Agaricomycetidae</taxon>
        <taxon>Agaricales</taxon>
        <taxon>Marasmiineae</taxon>
        <taxon>Mycenaceae</taxon>
        <taxon>Mycena</taxon>
    </lineage>
</organism>
<feature type="compositionally biased region" description="Pro residues" evidence="1">
    <location>
        <begin position="42"/>
        <end position="55"/>
    </location>
</feature>
<name>A0AAD6YH54_9AGAR</name>
<dbReference type="AlphaFoldDB" id="A0AAD6YH54"/>
<gene>
    <name evidence="2" type="ORF">GGX14DRAFT_561573</name>
</gene>
<proteinExistence type="predicted"/>
<evidence type="ECO:0000313" key="3">
    <source>
        <dbReference type="Proteomes" id="UP001219525"/>
    </source>
</evidence>
<comment type="caution">
    <text evidence="2">The sequence shown here is derived from an EMBL/GenBank/DDBJ whole genome shotgun (WGS) entry which is preliminary data.</text>
</comment>
<sequence>MRARRRLAWSVHRVPRAASPPARCPAPAASRPAFRPASRPASRPPRLLPAARRPPPAAPPARCLFYSAALQPHLPVALLHPLPHLPTTYALPSLPAAPSQGDCVRPLPAHRMHAPAGRASPLFAVTSLNSMDSGHQDVMPISTPDLHARRLSSSNAWAAPLSRTDSCHLPLLSAERIYNTLNILYYTA</sequence>
<evidence type="ECO:0000256" key="1">
    <source>
        <dbReference type="SAM" id="MobiDB-lite"/>
    </source>
</evidence>
<dbReference type="EMBL" id="JARJCW010000014">
    <property type="protein sequence ID" value="KAJ7217057.1"/>
    <property type="molecule type" value="Genomic_DNA"/>
</dbReference>
<feature type="region of interest" description="Disordered" evidence="1">
    <location>
        <begin position="1"/>
        <end position="55"/>
    </location>
</feature>
<evidence type="ECO:0000313" key="2">
    <source>
        <dbReference type="EMBL" id="KAJ7217057.1"/>
    </source>
</evidence>